<geneLocation type="plasmid" evidence="2 3">
    <name>unnamed</name>
</geneLocation>
<keyword evidence="2" id="KW-0614">Plasmid</keyword>
<organism evidence="2 3">
    <name type="scientific">Candidatus Rhabdochlamydia oedothoracis</name>
    <dbReference type="NCBI Taxonomy" id="2720720"/>
    <lineage>
        <taxon>Bacteria</taxon>
        <taxon>Pseudomonadati</taxon>
        <taxon>Chlamydiota</taxon>
        <taxon>Chlamydiia</taxon>
        <taxon>Parachlamydiales</taxon>
        <taxon>Candidatus Rhabdochlamydiaceae</taxon>
        <taxon>Candidatus Rhabdochlamydia</taxon>
    </lineage>
</organism>
<reference evidence="2 3" key="1">
    <citation type="journal article" date="2022" name="bioRxiv">
        <title>Ecology and evolution of chlamydial symbionts of arthropods.</title>
        <authorList>
            <person name="Halter T."/>
            <person name="Koestlbacher S."/>
            <person name="Collingro A."/>
            <person name="Sixt B.S."/>
            <person name="Toenshoff E.R."/>
            <person name="Hendrickx F."/>
            <person name="Kostanjsek R."/>
            <person name="Horn M."/>
        </authorList>
    </citation>
    <scope>NUCLEOTIDE SEQUENCE [LARGE SCALE GENOMIC DNA]</scope>
    <source>
        <strain evidence="2">W744xW776</strain>
        <plasmid evidence="2 3">unnamed</plasmid>
    </source>
</reference>
<dbReference type="EMBL" id="CP075588">
    <property type="protein sequence ID" value="QYF49475.1"/>
    <property type="molecule type" value="Genomic_DNA"/>
</dbReference>
<proteinExistence type="predicted"/>
<keyword evidence="3" id="KW-1185">Reference proteome</keyword>
<feature type="transmembrane region" description="Helical" evidence="1">
    <location>
        <begin position="152"/>
        <end position="173"/>
    </location>
</feature>
<protein>
    <submittedName>
        <fullName evidence="2">Uncharacterized protein</fullName>
    </submittedName>
</protein>
<keyword evidence="1" id="KW-0812">Transmembrane</keyword>
<evidence type="ECO:0000313" key="2">
    <source>
        <dbReference type="EMBL" id="QYF49475.1"/>
    </source>
</evidence>
<sequence length="177" mass="21269">MPREFADADYERTKRIVFADKPRPFAEIKQEVLGYSEWDLMSWGTRLEKKYIELYSDPEFRKAKAKEYADRRYNPQNEQENEEEWLVLSFCKQELHDLYRKEPKYLDTRHIDLWIINGHNKAALAQHRKEWDKLTPSEKVEKIFGKRDKYEVSAAVATAASCFFLCHAMYQYLSSQR</sequence>
<keyword evidence="1" id="KW-0472">Membrane</keyword>
<accession>A0ABX8V7P8</accession>
<evidence type="ECO:0000313" key="3">
    <source>
        <dbReference type="Proteomes" id="UP000826014"/>
    </source>
</evidence>
<keyword evidence="1" id="KW-1133">Transmembrane helix</keyword>
<evidence type="ECO:0000256" key="1">
    <source>
        <dbReference type="SAM" id="Phobius"/>
    </source>
</evidence>
<dbReference type="Proteomes" id="UP000826014">
    <property type="component" value="Plasmid unnamed"/>
</dbReference>
<dbReference type="RefSeq" id="WP_215217043.1">
    <property type="nucleotide sequence ID" value="NZ_CP075588.1"/>
</dbReference>
<gene>
    <name evidence="2" type="ORF">RHABOEDO_001868</name>
</gene>
<name>A0ABX8V7P8_9BACT</name>